<dbReference type="Proteomes" id="UP000266489">
    <property type="component" value="Unassembled WGS sequence"/>
</dbReference>
<comment type="caution">
    <text evidence="8">The sequence shown here is derived from an EMBL/GenBank/DDBJ whole genome shotgun (WGS) entry which is preliminary data.</text>
</comment>
<comment type="similarity">
    <text evidence="2">Belongs to the EamA transporter family.</text>
</comment>
<evidence type="ECO:0000256" key="1">
    <source>
        <dbReference type="ARBA" id="ARBA00004141"/>
    </source>
</evidence>
<dbReference type="EMBL" id="QXIU01000188">
    <property type="protein sequence ID" value="RIE08867.1"/>
    <property type="molecule type" value="Genomic_DNA"/>
</dbReference>
<feature type="transmembrane region" description="Helical" evidence="6">
    <location>
        <begin position="279"/>
        <end position="296"/>
    </location>
</feature>
<feature type="transmembrane region" description="Helical" evidence="6">
    <location>
        <begin position="221"/>
        <end position="241"/>
    </location>
</feature>
<feature type="domain" description="EamA" evidence="7">
    <location>
        <begin position="9"/>
        <end position="141"/>
    </location>
</feature>
<keyword evidence="4 6" id="KW-1133">Transmembrane helix</keyword>
<evidence type="ECO:0000313" key="8">
    <source>
        <dbReference type="EMBL" id="RIE08867.1"/>
    </source>
</evidence>
<feature type="domain" description="EamA" evidence="7">
    <location>
        <begin position="159"/>
        <end position="295"/>
    </location>
</feature>
<keyword evidence="5 6" id="KW-0472">Membrane</keyword>
<feature type="transmembrane region" description="Helical" evidence="6">
    <location>
        <begin position="12"/>
        <end position="31"/>
    </location>
</feature>
<dbReference type="RefSeq" id="WP_119120226.1">
    <property type="nucleotide sequence ID" value="NZ_QXIU01000188.1"/>
</dbReference>
<feature type="transmembrane region" description="Helical" evidence="6">
    <location>
        <begin position="96"/>
        <end position="117"/>
    </location>
</feature>
<proteinExistence type="inferred from homology"/>
<evidence type="ECO:0000313" key="9">
    <source>
        <dbReference type="Proteomes" id="UP000266489"/>
    </source>
</evidence>
<evidence type="ECO:0000256" key="5">
    <source>
        <dbReference type="ARBA" id="ARBA00023136"/>
    </source>
</evidence>
<feature type="transmembrane region" description="Helical" evidence="6">
    <location>
        <begin position="70"/>
        <end position="90"/>
    </location>
</feature>
<dbReference type="InterPro" id="IPR050638">
    <property type="entry name" value="AA-Vitamin_Transporters"/>
</dbReference>
<dbReference type="InterPro" id="IPR037185">
    <property type="entry name" value="EmrE-like"/>
</dbReference>
<sequence length="304" mass="32571">MNPSKRNAWGLFNLGAAATIWGSTFVVSRYALASMSFLNLVILRFACSTALFMVLFLVQRPRLPQGREWWLYLGSATSGYVLSIPFQFLGTSLTSAHIGSIVTCATPLAMVVLAGLFLHERIRVRDICAIVIALAGVTLISLEGLSRSSGASPLQWLEGIAALVAAAVTWAFYSLFLRLITRKQSSLTATGISNGLGFFILLPLFIPRGGNVIATVVTHPALGAAIAYLAVISTFLGFYLWTLGLEQVTSVSASSLMFFCQPLAGTILGMLVLHEHVTAQTIIGSGLILTGLLVSMNRSRVNTL</sequence>
<evidence type="ECO:0000259" key="7">
    <source>
        <dbReference type="Pfam" id="PF00892"/>
    </source>
</evidence>
<dbReference type="Gene3D" id="1.10.3730.20">
    <property type="match status" value="1"/>
</dbReference>
<feature type="transmembrane region" description="Helical" evidence="6">
    <location>
        <begin position="187"/>
        <end position="206"/>
    </location>
</feature>
<dbReference type="SUPFAM" id="SSF103481">
    <property type="entry name" value="Multidrug resistance efflux transporter EmrE"/>
    <property type="match status" value="2"/>
</dbReference>
<dbReference type="InterPro" id="IPR000620">
    <property type="entry name" value="EamA_dom"/>
</dbReference>
<gene>
    <name evidence="8" type="ORF">SMC5_07595</name>
</gene>
<dbReference type="Pfam" id="PF00892">
    <property type="entry name" value="EamA"/>
    <property type="match status" value="2"/>
</dbReference>
<evidence type="ECO:0000256" key="2">
    <source>
        <dbReference type="ARBA" id="ARBA00007362"/>
    </source>
</evidence>
<dbReference type="GO" id="GO:0016020">
    <property type="term" value="C:membrane"/>
    <property type="evidence" value="ECO:0007669"/>
    <property type="project" value="UniProtKB-SubCell"/>
</dbReference>
<evidence type="ECO:0000256" key="4">
    <source>
        <dbReference type="ARBA" id="ARBA00022989"/>
    </source>
</evidence>
<keyword evidence="3 6" id="KW-0812">Transmembrane</keyword>
<feature type="transmembrane region" description="Helical" evidence="6">
    <location>
        <begin position="154"/>
        <end position="175"/>
    </location>
</feature>
<reference evidence="8 9" key="1">
    <citation type="submission" date="2018-09" db="EMBL/GenBank/DDBJ databases">
        <title>Discovery and Ecogenomic Context for Candidatus Cryosericales, a Global Caldiserica Order Active in Thawing Permafrost.</title>
        <authorList>
            <person name="Martinez M.A."/>
            <person name="Woodcroft B.J."/>
            <person name="Ignacio Espinoza J.C."/>
            <person name="Zayed A."/>
            <person name="Singleton C.M."/>
            <person name="Boyd J."/>
            <person name="Li Y.-F."/>
            <person name="Purvine S."/>
            <person name="Maughan H."/>
            <person name="Hodgkins S.B."/>
            <person name="Anderson D."/>
            <person name="Sederholm M."/>
            <person name="Temperton B."/>
            <person name="Saleska S.R."/>
            <person name="Tyson G.W."/>
            <person name="Rich V.I."/>
        </authorList>
    </citation>
    <scope>NUCLEOTIDE SEQUENCE [LARGE SCALE GENOMIC DNA]</scope>
    <source>
        <strain evidence="8 9">SMC5</strain>
    </source>
</reference>
<comment type="subcellular location">
    <subcellularLocation>
        <location evidence="1">Membrane</location>
        <topology evidence="1">Multi-pass membrane protein</topology>
    </subcellularLocation>
</comment>
<feature type="transmembrane region" description="Helical" evidence="6">
    <location>
        <begin position="253"/>
        <end position="273"/>
    </location>
</feature>
<accession>A0A398D8U0</accession>
<dbReference type="OrthoDB" id="34284at2"/>
<protein>
    <recommendedName>
        <fullName evidence="7">EamA domain-containing protein</fullName>
    </recommendedName>
</protein>
<evidence type="ECO:0000256" key="6">
    <source>
        <dbReference type="SAM" id="Phobius"/>
    </source>
</evidence>
<organism evidence="8 9">
    <name type="scientific">Candidatus Cryosericum odellii</name>
    <dbReference type="NCBI Taxonomy" id="2290917"/>
    <lineage>
        <taxon>Bacteria</taxon>
        <taxon>Pseudomonadati</taxon>
        <taxon>Caldisericota/Cryosericota group</taxon>
        <taxon>Candidatus Cryosericota</taxon>
        <taxon>Candidatus Cryosericia</taxon>
        <taxon>Candidatus Cryosericales</taxon>
        <taxon>Candidatus Cryosericaceae</taxon>
        <taxon>Candidatus Cryosericum</taxon>
    </lineage>
</organism>
<evidence type="ECO:0000256" key="3">
    <source>
        <dbReference type="ARBA" id="ARBA00022692"/>
    </source>
</evidence>
<feature type="transmembrane region" description="Helical" evidence="6">
    <location>
        <begin position="37"/>
        <end position="58"/>
    </location>
</feature>
<name>A0A398D8U0_9BACT</name>
<dbReference type="PANTHER" id="PTHR32322">
    <property type="entry name" value="INNER MEMBRANE TRANSPORTER"/>
    <property type="match status" value="1"/>
</dbReference>
<dbReference type="PANTHER" id="PTHR32322:SF2">
    <property type="entry name" value="EAMA DOMAIN-CONTAINING PROTEIN"/>
    <property type="match status" value="1"/>
</dbReference>
<feature type="transmembrane region" description="Helical" evidence="6">
    <location>
        <begin position="124"/>
        <end position="142"/>
    </location>
</feature>
<dbReference type="AlphaFoldDB" id="A0A398D8U0"/>